<keyword evidence="6" id="KW-0663">Pyridoxal phosphate</keyword>
<keyword evidence="4" id="KW-0808">Transferase</keyword>
<dbReference type="AlphaFoldDB" id="A0A381VZH2"/>
<dbReference type="InterPro" id="IPR015422">
    <property type="entry name" value="PyrdxlP-dep_Trfase_small"/>
</dbReference>
<keyword evidence="5" id="KW-0479">Metal-binding</keyword>
<evidence type="ECO:0000256" key="7">
    <source>
        <dbReference type="ARBA" id="ARBA00023004"/>
    </source>
</evidence>
<evidence type="ECO:0000256" key="8">
    <source>
        <dbReference type="ARBA" id="ARBA00023014"/>
    </source>
</evidence>
<gene>
    <name evidence="10" type="ORF">METZ01_LOCUS98466</name>
</gene>
<evidence type="ECO:0000256" key="3">
    <source>
        <dbReference type="ARBA" id="ARBA00012239"/>
    </source>
</evidence>
<dbReference type="GO" id="GO:0031071">
    <property type="term" value="F:cysteine desulfurase activity"/>
    <property type="evidence" value="ECO:0007669"/>
    <property type="project" value="UniProtKB-EC"/>
</dbReference>
<dbReference type="Gene3D" id="3.90.1150.10">
    <property type="entry name" value="Aspartate Aminotransferase, domain 1"/>
    <property type="match status" value="1"/>
</dbReference>
<comment type="cofactor">
    <cofactor evidence="1">
        <name>pyridoxal 5'-phosphate</name>
        <dbReference type="ChEBI" id="CHEBI:597326"/>
    </cofactor>
</comment>
<feature type="domain" description="Aminotransferase class V" evidence="9">
    <location>
        <begin position="3"/>
        <end position="339"/>
    </location>
</feature>
<organism evidence="10">
    <name type="scientific">marine metagenome</name>
    <dbReference type="NCBI Taxonomy" id="408172"/>
    <lineage>
        <taxon>unclassified sequences</taxon>
        <taxon>metagenomes</taxon>
        <taxon>ecological metagenomes</taxon>
    </lineage>
</organism>
<dbReference type="EC" id="2.8.1.7" evidence="3"/>
<dbReference type="InterPro" id="IPR020578">
    <property type="entry name" value="Aminotrans_V_PyrdxlP_BS"/>
</dbReference>
<dbReference type="Pfam" id="PF00266">
    <property type="entry name" value="Aminotran_5"/>
    <property type="match status" value="1"/>
</dbReference>
<evidence type="ECO:0000256" key="6">
    <source>
        <dbReference type="ARBA" id="ARBA00022898"/>
    </source>
</evidence>
<dbReference type="Gene3D" id="3.40.640.10">
    <property type="entry name" value="Type I PLP-dependent aspartate aminotransferase-like (Major domain)"/>
    <property type="match status" value="1"/>
</dbReference>
<evidence type="ECO:0000313" key="10">
    <source>
        <dbReference type="EMBL" id="SVA45612.1"/>
    </source>
</evidence>
<dbReference type="InterPro" id="IPR015424">
    <property type="entry name" value="PyrdxlP-dep_Trfase"/>
</dbReference>
<dbReference type="SUPFAM" id="SSF53383">
    <property type="entry name" value="PLP-dependent transferases"/>
    <property type="match status" value="1"/>
</dbReference>
<dbReference type="PANTHER" id="PTHR11601:SF34">
    <property type="entry name" value="CYSTEINE DESULFURASE"/>
    <property type="match status" value="1"/>
</dbReference>
<evidence type="ECO:0000256" key="4">
    <source>
        <dbReference type="ARBA" id="ARBA00022679"/>
    </source>
</evidence>
<protein>
    <recommendedName>
        <fullName evidence="3">cysteine desulfurase</fullName>
        <ecNumber evidence="3">2.8.1.7</ecNumber>
    </recommendedName>
</protein>
<keyword evidence="7" id="KW-0408">Iron</keyword>
<dbReference type="GO" id="GO:0046872">
    <property type="term" value="F:metal ion binding"/>
    <property type="evidence" value="ECO:0007669"/>
    <property type="project" value="UniProtKB-KW"/>
</dbReference>
<dbReference type="InterPro" id="IPR000192">
    <property type="entry name" value="Aminotrans_V_dom"/>
</dbReference>
<sequence>MTPLFTDNFGNPASRHHKLGRNAAKFVETAREQVASTIQADPREIIWTSGATESNNLALQGVAQSSAYRKKHVVTVVTEHRAILDPCEILETRGFDVTYVGVDSNGCLDLEQLATAITDQTLIVSVMHANNEIGVIHPIAKIGALCKKRGALFHTDATQSFGKEPIDVNMMEIDLLSASGHKIHGPKGIGVLYIRRRNPRVRCEPLIYGGGHERGLRSGTLNVPSIVGMGVASTFPPDDEVRRMRDQLEHGICSKLDGVDINGHRTQRLANTTNLSFRGVNGDELMKRMPDIALSSSSACTSALLQPSYVLGAIKCSEERIAGSVRFSLGRFNTPKEIEVATERVVESVKALRGQAS</sequence>
<dbReference type="InterPro" id="IPR016454">
    <property type="entry name" value="Cysteine_dSase"/>
</dbReference>
<comment type="similarity">
    <text evidence="2">Belongs to the class-V pyridoxal-phosphate-dependent aminotransferase family. NifS/IscS subfamily.</text>
</comment>
<evidence type="ECO:0000259" key="9">
    <source>
        <dbReference type="Pfam" id="PF00266"/>
    </source>
</evidence>
<dbReference type="EMBL" id="UINC01010234">
    <property type="protein sequence ID" value="SVA45612.1"/>
    <property type="molecule type" value="Genomic_DNA"/>
</dbReference>
<dbReference type="FunFam" id="3.40.640.10:FF:000003">
    <property type="entry name" value="Cysteine desulfurase IscS"/>
    <property type="match status" value="1"/>
</dbReference>
<dbReference type="GO" id="GO:0051536">
    <property type="term" value="F:iron-sulfur cluster binding"/>
    <property type="evidence" value="ECO:0007669"/>
    <property type="project" value="UniProtKB-KW"/>
</dbReference>
<dbReference type="PROSITE" id="PS00595">
    <property type="entry name" value="AA_TRANSFER_CLASS_5"/>
    <property type="match status" value="1"/>
</dbReference>
<dbReference type="PANTHER" id="PTHR11601">
    <property type="entry name" value="CYSTEINE DESULFURYLASE FAMILY MEMBER"/>
    <property type="match status" value="1"/>
</dbReference>
<dbReference type="InterPro" id="IPR015421">
    <property type="entry name" value="PyrdxlP-dep_Trfase_major"/>
</dbReference>
<accession>A0A381VZH2</accession>
<evidence type="ECO:0000256" key="1">
    <source>
        <dbReference type="ARBA" id="ARBA00001933"/>
    </source>
</evidence>
<reference evidence="10" key="1">
    <citation type="submission" date="2018-05" db="EMBL/GenBank/DDBJ databases">
        <authorList>
            <person name="Lanie J.A."/>
            <person name="Ng W.-L."/>
            <person name="Kazmierczak K.M."/>
            <person name="Andrzejewski T.M."/>
            <person name="Davidsen T.M."/>
            <person name="Wayne K.J."/>
            <person name="Tettelin H."/>
            <person name="Glass J.I."/>
            <person name="Rusch D."/>
            <person name="Podicherti R."/>
            <person name="Tsui H.-C.T."/>
            <person name="Winkler M.E."/>
        </authorList>
    </citation>
    <scope>NUCLEOTIDE SEQUENCE</scope>
</reference>
<evidence type="ECO:0000256" key="2">
    <source>
        <dbReference type="ARBA" id="ARBA00006490"/>
    </source>
</evidence>
<keyword evidence="8" id="KW-0411">Iron-sulfur</keyword>
<dbReference type="PIRSF" id="PIRSF005572">
    <property type="entry name" value="NifS"/>
    <property type="match status" value="1"/>
</dbReference>
<evidence type="ECO:0000256" key="5">
    <source>
        <dbReference type="ARBA" id="ARBA00022723"/>
    </source>
</evidence>
<name>A0A381VZH2_9ZZZZ</name>
<proteinExistence type="inferred from homology"/>